<reference evidence="3" key="1">
    <citation type="journal article" date="2017" name="bioRxiv">
        <title>Comparative analysis of the genomes of Stylophora pistillata and Acropora digitifera provides evidence for extensive differences between species of corals.</title>
        <authorList>
            <person name="Voolstra C.R."/>
            <person name="Li Y."/>
            <person name="Liew Y.J."/>
            <person name="Baumgarten S."/>
            <person name="Zoccola D."/>
            <person name="Flot J.-F."/>
            <person name="Tambutte S."/>
            <person name="Allemand D."/>
            <person name="Aranda M."/>
        </authorList>
    </citation>
    <scope>NUCLEOTIDE SEQUENCE [LARGE SCALE GENOMIC DNA]</scope>
</reference>
<organism evidence="2 3">
    <name type="scientific">Stylophora pistillata</name>
    <name type="common">Smooth cauliflower coral</name>
    <dbReference type="NCBI Taxonomy" id="50429"/>
    <lineage>
        <taxon>Eukaryota</taxon>
        <taxon>Metazoa</taxon>
        <taxon>Cnidaria</taxon>
        <taxon>Anthozoa</taxon>
        <taxon>Hexacorallia</taxon>
        <taxon>Scleractinia</taxon>
        <taxon>Astrocoeniina</taxon>
        <taxon>Pocilloporidae</taxon>
        <taxon>Stylophora</taxon>
    </lineage>
</organism>
<proteinExistence type="predicted"/>
<dbReference type="EMBL" id="LSMT01000592">
    <property type="protein sequence ID" value="PFX15943.1"/>
    <property type="molecule type" value="Genomic_DNA"/>
</dbReference>
<dbReference type="Proteomes" id="UP000225706">
    <property type="component" value="Unassembled WGS sequence"/>
</dbReference>
<name>A0A2B4RGH9_STYPI</name>
<feature type="compositionally biased region" description="Acidic residues" evidence="1">
    <location>
        <begin position="149"/>
        <end position="175"/>
    </location>
</feature>
<dbReference type="OrthoDB" id="660555at2759"/>
<feature type="region of interest" description="Disordered" evidence="1">
    <location>
        <begin position="73"/>
        <end position="100"/>
    </location>
</feature>
<protein>
    <submittedName>
        <fullName evidence="2">Uncharacterized protein</fullName>
    </submittedName>
</protein>
<keyword evidence="3" id="KW-1185">Reference proteome</keyword>
<sequence>MGEKGIGAASNFLNPLHKVNQDLMCENNREKQRDANTKLEDIITCSEPVLHGALNVKESNSMAEFSSKGLEDRVEMPMRPPPRAPLHDLKIRSRGESDPMPLDVNQMSRVLAIQQDTLHPVIESKQEDNSPRSETEKLENAIDYNKEGEDYDDNASDDDEWDSDFDDEDFDDNDEELKRDSRSSHDSSCDTEPLMLTEFVGDKCLYHY</sequence>
<comment type="caution">
    <text evidence="2">The sequence shown here is derived from an EMBL/GenBank/DDBJ whole genome shotgun (WGS) entry which is preliminary data.</text>
</comment>
<feature type="region of interest" description="Disordered" evidence="1">
    <location>
        <begin position="119"/>
        <end position="192"/>
    </location>
</feature>
<gene>
    <name evidence="2" type="ORF">AWC38_SpisGene19815</name>
</gene>
<evidence type="ECO:0000256" key="1">
    <source>
        <dbReference type="SAM" id="MobiDB-lite"/>
    </source>
</evidence>
<feature type="compositionally biased region" description="Basic and acidic residues" evidence="1">
    <location>
        <begin position="85"/>
        <end position="97"/>
    </location>
</feature>
<evidence type="ECO:0000313" key="3">
    <source>
        <dbReference type="Proteomes" id="UP000225706"/>
    </source>
</evidence>
<evidence type="ECO:0000313" key="2">
    <source>
        <dbReference type="EMBL" id="PFX15943.1"/>
    </source>
</evidence>
<accession>A0A2B4RGH9</accession>
<feature type="compositionally biased region" description="Basic and acidic residues" evidence="1">
    <location>
        <begin position="122"/>
        <end position="148"/>
    </location>
</feature>
<dbReference type="AlphaFoldDB" id="A0A2B4RGH9"/>
<feature type="compositionally biased region" description="Basic and acidic residues" evidence="1">
    <location>
        <begin position="176"/>
        <end position="188"/>
    </location>
</feature>